<sequence length="150" mass="16644">MDHNIQYTEADDFRIQGKPQRVVKGTAPVRSTDKIRVEMETDEKPSRNSKKSQSAKKDGKNNPENIAENLGPSPKKRLKLSNDIPVDTEKHLGSSLTHLKAFPKDNLVSTNDDQEQNLDSPAANTRLKAQQTLQASLESGSDIYISSNLC</sequence>
<dbReference type="EnsemblMetazoa" id="BGLB018639-RA">
    <property type="protein sequence ID" value="BGLB018639-PA"/>
    <property type="gene ID" value="BGLB018639"/>
</dbReference>
<dbReference type="KEGG" id="bgt:106067802"/>
<name>A0A2C9KF92_BIOGL</name>
<feature type="compositionally biased region" description="Basic and acidic residues" evidence="1">
    <location>
        <begin position="31"/>
        <end position="46"/>
    </location>
</feature>
<dbReference type="AlphaFoldDB" id="A0A2C9KF92"/>
<dbReference type="Proteomes" id="UP000076420">
    <property type="component" value="Unassembled WGS sequence"/>
</dbReference>
<gene>
    <name evidence="2" type="primary">106067802</name>
</gene>
<accession>A0A2C9KF92</accession>
<reference evidence="2" key="1">
    <citation type="submission" date="2020-05" db="UniProtKB">
        <authorList>
            <consortium name="EnsemblMetazoa"/>
        </authorList>
    </citation>
    <scope>IDENTIFICATION</scope>
    <source>
        <strain evidence="2">BB02</strain>
    </source>
</reference>
<feature type="region of interest" description="Disordered" evidence="1">
    <location>
        <begin position="18"/>
        <end position="89"/>
    </location>
</feature>
<organism evidence="2 3">
    <name type="scientific">Biomphalaria glabrata</name>
    <name type="common">Bloodfluke planorb</name>
    <name type="synonym">Freshwater snail</name>
    <dbReference type="NCBI Taxonomy" id="6526"/>
    <lineage>
        <taxon>Eukaryota</taxon>
        <taxon>Metazoa</taxon>
        <taxon>Spiralia</taxon>
        <taxon>Lophotrochozoa</taxon>
        <taxon>Mollusca</taxon>
        <taxon>Gastropoda</taxon>
        <taxon>Heterobranchia</taxon>
        <taxon>Euthyneura</taxon>
        <taxon>Panpulmonata</taxon>
        <taxon>Hygrophila</taxon>
        <taxon>Lymnaeoidea</taxon>
        <taxon>Planorbidae</taxon>
        <taxon>Biomphalaria</taxon>
    </lineage>
</organism>
<dbReference type="VEuPathDB" id="VectorBase:BGLAX_047900"/>
<protein>
    <submittedName>
        <fullName evidence="2">Uncharacterized protein</fullName>
    </submittedName>
</protein>
<proteinExistence type="predicted"/>
<evidence type="ECO:0000313" key="2">
    <source>
        <dbReference type="EnsemblMetazoa" id="BGLB018639-PA"/>
    </source>
</evidence>
<dbReference type="VEuPathDB" id="VectorBase:BGLB018639"/>
<evidence type="ECO:0000256" key="1">
    <source>
        <dbReference type="SAM" id="MobiDB-lite"/>
    </source>
</evidence>
<evidence type="ECO:0000313" key="3">
    <source>
        <dbReference type="Proteomes" id="UP000076420"/>
    </source>
</evidence>